<dbReference type="PANTHER" id="PTHR45784">
    <property type="entry name" value="C-TYPE LECTIN DOMAIN FAMILY 20 MEMBER A-RELATED"/>
    <property type="match status" value="1"/>
</dbReference>
<dbReference type="Gene3D" id="3.10.100.10">
    <property type="entry name" value="Mannose-Binding Protein A, subunit A"/>
    <property type="match status" value="1"/>
</dbReference>
<accession>A0A3B4AUE9</accession>
<dbReference type="AlphaFoldDB" id="A0A3B4AUE9"/>
<dbReference type="InterPro" id="IPR001304">
    <property type="entry name" value="C-type_lectin-like"/>
</dbReference>
<evidence type="ECO:0000313" key="2">
    <source>
        <dbReference type="Ensembl" id="ENSPMGP00000020340.1"/>
    </source>
</evidence>
<proteinExistence type="predicted"/>
<dbReference type="Proteomes" id="UP000261520">
    <property type="component" value="Unplaced"/>
</dbReference>
<dbReference type="Ensembl" id="ENSPMGT00000021669.1">
    <property type="protein sequence ID" value="ENSPMGP00000020340.1"/>
    <property type="gene ID" value="ENSPMGG00000016458.1"/>
</dbReference>
<dbReference type="PANTHER" id="PTHR45784:SF3">
    <property type="entry name" value="C-TYPE LECTIN DOMAIN FAMILY 4 MEMBER K-LIKE-RELATED"/>
    <property type="match status" value="1"/>
</dbReference>
<dbReference type="Pfam" id="PF00059">
    <property type="entry name" value="Lectin_C"/>
    <property type="match status" value="1"/>
</dbReference>
<feature type="domain" description="C-type lectin" evidence="1">
    <location>
        <begin position="32"/>
        <end position="136"/>
    </location>
</feature>
<protein>
    <recommendedName>
        <fullName evidence="1">C-type lectin domain-containing protein</fullName>
    </recommendedName>
</protein>
<reference evidence="2" key="2">
    <citation type="submission" date="2025-09" db="UniProtKB">
        <authorList>
            <consortium name="Ensembl"/>
        </authorList>
    </citation>
    <scope>IDENTIFICATION</scope>
</reference>
<dbReference type="SMART" id="SM00034">
    <property type="entry name" value="CLECT"/>
    <property type="match status" value="1"/>
</dbReference>
<dbReference type="InterPro" id="IPR016186">
    <property type="entry name" value="C-type_lectin-like/link_sf"/>
</dbReference>
<dbReference type="PROSITE" id="PS50041">
    <property type="entry name" value="C_TYPE_LECTIN_2"/>
    <property type="match status" value="1"/>
</dbReference>
<name>A0A3B4AUE9_9GOBI</name>
<evidence type="ECO:0000313" key="3">
    <source>
        <dbReference type="Proteomes" id="UP000261520"/>
    </source>
</evidence>
<keyword evidence="3" id="KW-1185">Reference proteome</keyword>
<sequence length="145" mass="16525">EDVSLSGLDEHTCNCFCLFVVSGLFEPGFKEFIYVSMSMTWAAASKLCRQNYTDLAMIQDDAENTAVASLVPSTESVWIGLHRVPWKWVKGRRASFINWAPGQPDNINGMEECVWVDKNYQWSDESCGFRGPFFCREEPCMKKCV</sequence>
<reference evidence="2" key="1">
    <citation type="submission" date="2025-08" db="UniProtKB">
        <authorList>
            <consortium name="Ensembl"/>
        </authorList>
    </citation>
    <scope>IDENTIFICATION</scope>
</reference>
<dbReference type="SUPFAM" id="SSF56436">
    <property type="entry name" value="C-type lectin-like"/>
    <property type="match status" value="1"/>
</dbReference>
<dbReference type="STRING" id="409849.ENSPMGP00000020340"/>
<evidence type="ECO:0000259" key="1">
    <source>
        <dbReference type="PROSITE" id="PS50041"/>
    </source>
</evidence>
<organism evidence="2 3">
    <name type="scientific">Periophthalmus magnuspinnatus</name>
    <dbReference type="NCBI Taxonomy" id="409849"/>
    <lineage>
        <taxon>Eukaryota</taxon>
        <taxon>Metazoa</taxon>
        <taxon>Chordata</taxon>
        <taxon>Craniata</taxon>
        <taxon>Vertebrata</taxon>
        <taxon>Euteleostomi</taxon>
        <taxon>Actinopterygii</taxon>
        <taxon>Neopterygii</taxon>
        <taxon>Teleostei</taxon>
        <taxon>Neoteleostei</taxon>
        <taxon>Acanthomorphata</taxon>
        <taxon>Gobiaria</taxon>
        <taxon>Gobiiformes</taxon>
        <taxon>Gobioidei</taxon>
        <taxon>Gobiidae</taxon>
        <taxon>Oxudercinae</taxon>
        <taxon>Periophthalmus</taxon>
    </lineage>
</organism>
<dbReference type="InterPro" id="IPR016187">
    <property type="entry name" value="CTDL_fold"/>
</dbReference>